<organism evidence="2">
    <name type="scientific">Cladocopium goreaui</name>
    <dbReference type="NCBI Taxonomy" id="2562237"/>
    <lineage>
        <taxon>Eukaryota</taxon>
        <taxon>Sar</taxon>
        <taxon>Alveolata</taxon>
        <taxon>Dinophyceae</taxon>
        <taxon>Suessiales</taxon>
        <taxon>Symbiodiniaceae</taxon>
        <taxon>Cladocopium</taxon>
    </lineage>
</organism>
<dbReference type="EMBL" id="CAMXCT020000784">
    <property type="protein sequence ID" value="CAL1136628.1"/>
    <property type="molecule type" value="Genomic_DNA"/>
</dbReference>
<proteinExistence type="predicted"/>
<feature type="non-terminal residue" evidence="2">
    <location>
        <position position="1052"/>
    </location>
</feature>
<reference evidence="3" key="2">
    <citation type="submission" date="2024-04" db="EMBL/GenBank/DDBJ databases">
        <authorList>
            <person name="Chen Y."/>
            <person name="Shah S."/>
            <person name="Dougan E. K."/>
            <person name="Thang M."/>
            <person name="Chan C."/>
        </authorList>
    </citation>
    <scope>NUCLEOTIDE SEQUENCE [LARGE SCALE GENOMIC DNA]</scope>
</reference>
<name>A0A9P1FP52_9DINO</name>
<feature type="compositionally biased region" description="Basic and acidic residues" evidence="1">
    <location>
        <begin position="205"/>
        <end position="222"/>
    </location>
</feature>
<accession>A0A9P1FP52</accession>
<dbReference type="Proteomes" id="UP001152797">
    <property type="component" value="Unassembled WGS sequence"/>
</dbReference>
<dbReference type="AlphaFoldDB" id="A0A9P1FP52"/>
<comment type="caution">
    <text evidence="2">The sequence shown here is derived from an EMBL/GenBank/DDBJ whole genome shotgun (WGS) entry which is preliminary data.</text>
</comment>
<dbReference type="InterPro" id="IPR043502">
    <property type="entry name" value="DNA/RNA_pol_sf"/>
</dbReference>
<reference evidence="2" key="1">
    <citation type="submission" date="2022-10" db="EMBL/GenBank/DDBJ databases">
        <authorList>
            <person name="Chen Y."/>
            <person name="Dougan E. K."/>
            <person name="Chan C."/>
            <person name="Rhodes N."/>
            <person name="Thang M."/>
        </authorList>
    </citation>
    <scope>NUCLEOTIDE SEQUENCE</scope>
</reference>
<protein>
    <submittedName>
        <fullName evidence="4">Glycosyltransferase</fullName>
    </submittedName>
</protein>
<dbReference type="OrthoDB" id="420994at2759"/>
<evidence type="ECO:0000313" key="5">
    <source>
        <dbReference type="Proteomes" id="UP001152797"/>
    </source>
</evidence>
<feature type="region of interest" description="Disordered" evidence="1">
    <location>
        <begin position="203"/>
        <end position="241"/>
    </location>
</feature>
<evidence type="ECO:0000313" key="4">
    <source>
        <dbReference type="EMBL" id="CAL4770565.1"/>
    </source>
</evidence>
<dbReference type="SUPFAM" id="SSF56672">
    <property type="entry name" value="DNA/RNA polymerases"/>
    <property type="match status" value="1"/>
</dbReference>
<evidence type="ECO:0000256" key="1">
    <source>
        <dbReference type="SAM" id="MobiDB-lite"/>
    </source>
</evidence>
<evidence type="ECO:0000313" key="2">
    <source>
        <dbReference type="EMBL" id="CAI3983253.1"/>
    </source>
</evidence>
<gene>
    <name evidence="2" type="ORF">C1SCF055_LOCUS10877</name>
</gene>
<sequence>MATILDSTAAFAARALEHGLTEGQSQRLQGQGINSLSQLAFSLATPGTAPGDEALKTLLHDDPDQVTVGELASIRQLMFDAQTLSAAQVKHVLAGSDAAKKAELVPAERAQRIQAQREKLSGMELTGPYECSHSSYDYVAKMIENNVPSYLEPHRFTTRAAEVSKEKPGKELGVDGRPPLDAAIDELRTDPSTVFHLMPLPMSKVADKPTKPTPTIRKDQSPKRTPSHNNGKGKGKGRFKNRGKMPVELVGLNQTLKSGKRISYNFNLSRGCTFAEAGKDCNKGCHVCMPCFGPHPVFLNTLDRYMTCAKFAFTAACMERLGRSTKFLCNHPAFHASARQCDGAHPHLPWGHTGAQWATSLEVEYPHALCHTIAQVCHRLLLEVGVVDVPTQMQQDNKLSLTSSSRAVTGHSALAMLPPHSKHLKPLLLIGDEEGLEKWEAEYGIAWTPADFVREAAGRSHPWDTSWMVCILFLQTSLPVGKALHCGPMPVIAPSRCASGYSEHSNSVPMELVQASGSPDKDLAHQIARGFDLMGTIPTENSFPQKLLHATLTPGQVREMSSISRKAYKNLPLSSDALDDAYICVLDPVSMESQAFQSQVLPFGARAAVMGFCRVSHALWHIGVAIFKLHWTVFFDDFYLVSSAAESRILGVQIDLAESLLGKYTVCNVETRVKDLVASIDGILERQTLSTAEMRVLRGRLVFAESQIFGRVAGLHMQQLSKYEHAVGDASLDDDVVESLQFLRERIVLGGPRTALAETGRVFHLYTDACYEDSVGGLGAVLYDGHGNLMSFYSAQVNRDQVALLNPLGKETIILDLEALAVLVACVSLLPAEGVFQNDRVVIFVDNEAVLARLVSGRGGGSIDNRIFGGVLNWEQETSVLAWYERVPSAANVADSPSRGNVSNLTLLLPLFALEGNIQEPHDLIYDVQDMADDLADMDMAVAELPLRIDAQQLRDFELFVNFFHWLDVGALGHVPVPYLRPFRASVIWCVCTGGCYFSFVDCAGCRLRVVEGELRDEVSRVVVVGGLRQGQLSRGVIYYAKKVALAGEITE</sequence>
<dbReference type="EMBL" id="CAMXCT010000784">
    <property type="protein sequence ID" value="CAI3983253.1"/>
    <property type="molecule type" value="Genomic_DNA"/>
</dbReference>
<feature type="compositionally biased region" description="Basic residues" evidence="1">
    <location>
        <begin position="231"/>
        <end position="241"/>
    </location>
</feature>
<dbReference type="EMBL" id="CAMXCT030000784">
    <property type="protein sequence ID" value="CAL4770565.1"/>
    <property type="molecule type" value="Genomic_DNA"/>
</dbReference>
<keyword evidence="5" id="KW-1185">Reference proteome</keyword>
<evidence type="ECO:0000313" key="3">
    <source>
        <dbReference type="EMBL" id="CAL1136628.1"/>
    </source>
</evidence>